<dbReference type="OrthoDB" id="5982322at2759"/>
<protein>
    <submittedName>
        <fullName evidence="1">Uncharacterized protein</fullName>
    </submittedName>
</protein>
<evidence type="ECO:0000313" key="1">
    <source>
        <dbReference type="EMBL" id="RMX45885.1"/>
    </source>
</evidence>
<evidence type="ECO:0000313" key="2">
    <source>
        <dbReference type="Proteomes" id="UP000275408"/>
    </source>
</evidence>
<accession>A0A3M6TWT4</accession>
<comment type="caution">
    <text evidence="1">The sequence shown here is derived from an EMBL/GenBank/DDBJ whole genome shotgun (WGS) entry which is preliminary data.</text>
</comment>
<dbReference type="AlphaFoldDB" id="A0A3M6TWT4"/>
<reference evidence="1 2" key="1">
    <citation type="journal article" date="2018" name="Sci. Rep.">
        <title>Comparative analysis of the Pocillopora damicornis genome highlights role of immune system in coral evolution.</title>
        <authorList>
            <person name="Cunning R."/>
            <person name="Bay R.A."/>
            <person name="Gillette P."/>
            <person name="Baker A.C."/>
            <person name="Traylor-Knowles N."/>
        </authorList>
    </citation>
    <scope>NUCLEOTIDE SEQUENCE [LARGE SCALE GENOMIC DNA]</scope>
    <source>
        <strain evidence="1">RSMAS</strain>
        <tissue evidence="1">Whole animal</tissue>
    </source>
</reference>
<dbReference type="Proteomes" id="UP000275408">
    <property type="component" value="Unassembled WGS sequence"/>
</dbReference>
<name>A0A3M6TWT4_POCDA</name>
<organism evidence="1 2">
    <name type="scientific">Pocillopora damicornis</name>
    <name type="common">Cauliflower coral</name>
    <name type="synonym">Millepora damicornis</name>
    <dbReference type="NCBI Taxonomy" id="46731"/>
    <lineage>
        <taxon>Eukaryota</taxon>
        <taxon>Metazoa</taxon>
        <taxon>Cnidaria</taxon>
        <taxon>Anthozoa</taxon>
        <taxon>Hexacorallia</taxon>
        <taxon>Scleractinia</taxon>
        <taxon>Astrocoeniina</taxon>
        <taxon>Pocilloporidae</taxon>
        <taxon>Pocillopora</taxon>
    </lineage>
</organism>
<gene>
    <name evidence="1" type="ORF">pdam_00015057</name>
</gene>
<dbReference type="EMBL" id="RCHS01002752">
    <property type="protein sequence ID" value="RMX45885.1"/>
    <property type="molecule type" value="Genomic_DNA"/>
</dbReference>
<proteinExistence type="predicted"/>
<sequence length="150" mass="17193">MEALAQCYQASDTWEKHRQILSIMADEVRFTKLLRYIPCLTNYRFTDAKRHCLTYGRGGPVKSLRASRKDIACSQIKHFIAFITSSHIVQDLPFGERSITLSNKETIKIPNVMIPERVVKQYLADCDRMSFKPLSRSTLLRILAICPASV</sequence>
<keyword evidence="2" id="KW-1185">Reference proteome</keyword>